<dbReference type="InterPro" id="IPR050309">
    <property type="entry name" value="Type-B_Carboxylest/Lipase"/>
</dbReference>
<proteinExistence type="inferred from homology"/>
<evidence type="ECO:0000256" key="2">
    <source>
        <dbReference type="ARBA" id="ARBA00022801"/>
    </source>
</evidence>
<evidence type="ECO:0000256" key="4">
    <source>
        <dbReference type="SAM" id="MobiDB-lite"/>
    </source>
</evidence>
<dbReference type="SUPFAM" id="SSF53474">
    <property type="entry name" value="alpha/beta-Hydrolases"/>
    <property type="match status" value="1"/>
</dbReference>
<evidence type="ECO:0000256" key="3">
    <source>
        <dbReference type="RuleBase" id="RU361235"/>
    </source>
</evidence>
<evidence type="ECO:0000259" key="5">
    <source>
        <dbReference type="Pfam" id="PF00135"/>
    </source>
</evidence>
<dbReference type="PROSITE" id="PS00941">
    <property type="entry name" value="CARBOXYLESTERASE_B_2"/>
    <property type="match status" value="1"/>
</dbReference>
<dbReference type="RefSeq" id="WP_092388407.1">
    <property type="nucleotide sequence ID" value="NZ_LT629787.1"/>
</dbReference>
<keyword evidence="7" id="KW-1185">Reference proteome</keyword>
<organism evidence="6 7">
    <name type="scientific">Halopseudomonas salegens</name>
    <dbReference type="NCBI Taxonomy" id="1434072"/>
    <lineage>
        <taxon>Bacteria</taxon>
        <taxon>Pseudomonadati</taxon>
        <taxon>Pseudomonadota</taxon>
        <taxon>Gammaproteobacteria</taxon>
        <taxon>Pseudomonadales</taxon>
        <taxon>Pseudomonadaceae</taxon>
        <taxon>Halopseudomonas</taxon>
    </lineage>
</organism>
<dbReference type="EC" id="3.1.1.-" evidence="3"/>
<dbReference type="InterPro" id="IPR002018">
    <property type="entry name" value="CarbesteraseB"/>
</dbReference>
<dbReference type="InterPro" id="IPR019826">
    <property type="entry name" value="Carboxylesterase_B_AS"/>
</dbReference>
<feature type="compositionally biased region" description="Low complexity" evidence="4">
    <location>
        <begin position="54"/>
        <end position="63"/>
    </location>
</feature>
<protein>
    <recommendedName>
        <fullName evidence="3">Carboxylic ester hydrolase</fullName>
        <ecNumber evidence="3">3.1.1.-</ecNumber>
    </recommendedName>
</protein>
<dbReference type="PANTHER" id="PTHR11559">
    <property type="entry name" value="CARBOXYLESTERASE"/>
    <property type="match status" value="1"/>
</dbReference>
<keyword evidence="2 3" id="KW-0378">Hydrolase</keyword>
<comment type="similarity">
    <text evidence="1 3">Belongs to the type-B carboxylesterase/lipase family.</text>
</comment>
<dbReference type="OrthoDB" id="9775851at2"/>
<dbReference type="PROSITE" id="PS00122">
    <property type="entry name" value="CARBOXYLESTERASE_B_1"/>
    <property type="match status" value="1"/>
</dbReference>
<dbReference type="Pfam" id="PF00135">
    <property type="entry name" value="COesterase"/>
    <property type="match status" value="1"/>
</dbReference>
<accession>A0A1H2HEX6</accession>
<name>A0A1H2HEX6_9GAMM</name>
<dbReference type="GO" id="GO:0016787">
    <property type="term" value="F:hydrolase activity"/>
    <property type="evidence" value="ECO:0007669"/>
    <property type="project" value="UniProtKB-KW"/>
</dbReference>
<gene>
    <name evidence="6" type="ORF">SAMN05216210_2995</name>
</gene>
<evidence type="ECO:0000256" key="1">
    <source>
        <dbReference type="ARBA" id="ARBA00005964"/>
    </source>
</evidence>
<dbReference type="InterPro" id="IPR029058">
    <property type="entry name" value="AB_hydrolase_fold"/>
</dbReference>
<dbReference type="InterPro" id="IPR019819">
    <property type="entry name" value="Carboxylesterase_B_CS"/>
</dbReference>
<dbReference type="STRING" id="1434072.SAMN05216210_2995"/>
<evidence type="ECO:0000313" key="6">
    <source>
        <dbReference type="EMBL" id="SDU30430.1"/>
    </source>
</evidence>
<dbReference type="AlphaFoldDB" id="A0A1H2HEX6"/>
<evidence type="ECO:0000313" key="7">
    <source>
        <dbReference type="Proteomes" id="UP000243924"/>
    </source>
</evidence>
<reference evidence="7" key="1">
    <citation type="submission" date="2016-10" db="EMBL/GenBank/DDBJ databases">
        <authorList>
            <person name="Varghese N."/>
            <person name="Submissions S."/>
        </authorList>
    </citation>
    <scope>NUCLEOTIDE SEQUENCE [LARGE SCALE GENOMIC DNA]</scope>
    <source>
        <strain evidence="7">CECT 8338</strain>
    </source>
</reference>
<dbReference type="Gene3D" id="3.40.50.1820">
    <property type="entry name" value="alpha/beta hydrolase"/>
    <property type="match status" value="1"/>
</dbReference>
<feature type="domain" description="Carboxylesterase type B" evidence="5">
    <location>
        <begin position="72"/>
        <end position="589"/>
    </location>
</feature>
<sequence>MSSLTTSTGVFALKPLALFLMSLTLAGCLSGGGGGGSSSPPSTPPSTAEPTDPQEPVGPVEPEPSLAERVFSTEQQRITGVIRDDMLAFLGLRYAQPPVRFAPPAALTVTPVDELTGDPDSADAYGARCPQHEPPVSSGNTSPISEDCLFLNIFRPAELTAGSLAEEALPVMLYLHGGAFVEGSGEEFYLPTRLVERDVIVVTINYRLGALGFQALPALFEEHGSATGNYGILDQQEAMRWIRANIANFGGDPDNVTIFGQSAGGHSVLTHVVSPTAEGLFSKAISQGGTYAPGQRPPAAAYTLGQAFIERLGCDLNSAEEIRDCLRNSELADILQAQGRAGSSGDEYLGASYLPVAGNQGDVFPESVWSALRAGRTNPIDGLVVGFNREEGRFTIAFNEWLGVEVTAANIKAKAHQLLQFDWRGLDAGAIVDYYLAQPEYDDRDDDKYPLVMAAIETDWAYACNQLALLSGSPPPDGFSANKPSGTNLYSYWFTEQNAPHRFPDPGIPLGAAHTTDLPYLWGSEQVLLERTGNDESQLLLAERMLDYWTTFAKTGDPNASDGVAEQWPAYDSFTPETPNNMIELKTTEPVQTSVLEVSQHHHCQSLWSRAPTRR</sequence>
<dbReference type="EMBL" id="LT629787">
    <property type="protein sequence ID" value="SDU30430.1"/>
    <property type="molecule type" value="Genomic_DNA"/>
</dbReference>
<dbReference type="Proteomes" id="UP000243924">
    <property type="component" value="Chromosome I"/>
</dbReference>
<feature type="region of interest" description="Disordered" evidence="4">
    <location>
        <begin position="31"/>
        <end position="63"/>
    </location>
</feature>